<sequence length="40" mass="4310">MTLAGAAVGRIYNFSNYFKELRRMMAGGSPSSALLLVTSQ</sequence>
<dbReference type="EMBL" id="OOFM01000005">
    <property type="protein sequence ID" value="SPL65882.1"/>
    <property type="molecule type" value="Genomic_DNA"/>
</dbReference>
<proteinExistence type="predicted"/>
<name>A0A2P9HP57_9HYPH</name>
<evidence type="ECO:0000313" key="2">
    <source>
        <dbReference type="Proteomes" id="UP000246073"/>
    </source>
</evidence>
<gene>
    <name evidence="1" type="ORF">OHAE_1749</name>
</gene>
<evidence type="ECO:0000313" key="1">
    <source>
        <dbReference type="EMBL" id="SPL65882.1"/>
    </source>
</evidence>
<reference evidence="2" key="1">
    <citation type="submission" date="2017-12" db="EMBL/GenBank/DDBJ databases">
        <authorList>
            <person name="Diaz M."/>
        </authorList>
    </citation>
    <scope>NUCLEOTIDE SEQUENCE [LARGE SCALE GENOMIC DNA]</scope>
    <source>
        <strain evidence="2">FI11154</strain>
    </source>
</reference>
<protein>
    <submittedName>
        <fullName evidence="1">Uncharacterized protein</fullName>
    </submittedName>
</protein>
<organism evidence="1 2">
    <name type="scientific">Ochrobactrum soli</name>
    <dbReference type="NCBI Taxonomy" id="2448455"/>
    <lineage>
        <taxon>Bacteria</taxon>
        <taxon>Pseudomonadati</taxon>
        <taxon>Pseudomonadota</taxon>
        <taxon>Alphaproteobacteria</taxon>
        <taxon>Hyphomicrobiales</taxon>
        <taxon>Brucellaceae</taxon>
        <taxon>Brucella/Ochrobactrum group</taxon>
        <taxon>Ochrobactrum</taxon>
    </lineage>
</organism>
<accession>A0A2P9HP57</accession>
<dbReference type="AlphaFoldDB" id="A0A2P9HP57"/>
<dbReference type="Proteomes" id="UP000246073">
    <property type="component" value="Unassembled WGS sequence"/>
</dbReference>